<dbReference type="SMART" id="SM00312">
    <property type="entry name" value="PX"/>
    <property type="match status" value="1"/>
</dbReference>
<dbReference type="Gene3D" id="1.20.5.110">
    <property type="match status" value="1"/>
</dbReference>
<dbReference type="InterPro" id="IPR036871">
    <property type="entry name" value="PX_dom_sf"/>
</dbReference>
<dbReference type="GO" id="GO:0007034">
    <property type="term" value="P:vacuolar transport"/>
    <property type="evidence" value="ECO:0007669"/>
    <property type="project" value="UniProtKB-ARBA"/>
</dbReference>
<gene>
    <name evidence="8" type="ORF">CH35J_004527</name>
</gene>
<dbReference type="GO" id="GO:0016192">
    <property type="term" value="P:vesicle-mediated transport"/>
    <property type="evidence" value="ECO:0007669"/>
    <property type="project" value="UniProtKB-ARBA"/>
</dbReference>
<dbReference type="PROSITE" id="PS50195">
    <property type="entry name" value="PX"/>
    <property type="match status" value="1"/>
</dbReference>
<dbReference type="CDD" id="cd06897">
    <property type="entry name" value="PX_SNARE"/>
    <property type="match status" value="1"/>
</dbReference>
<dbReference type="OrthoDB" id="428895at2759"/>
<dbReference type="SUPFAM" id="SSF58038">
    <property type="entry name" value="SNARE fusion complex"/>
    <property type="match status" value="1"/>
</dbReference>
<evidence type="ECO:0000259" key="7">
    <source>
        <dbReference type="PROSITE" id="PS50195"/>
    </source>
</evidence>
<comment type="subcellular location">
    <subcellularLocation>
        <location evidence="1">Vacuole</location>
    </subcellularLocation>
</comment>
<dbReference type="GO" id="GO:0097576">
    <property type="term" value="P:vacuole fusion"/>
    <property type="evidence" value="ECO:0007669"/>
    <property type="project" value="UniProtKB-ARBA"/>
</dbReference>
<dbReference type="PROSITE" id="PS50192">
    <property type="entry name" value="T_SNARE"/>
    <property type="match status" value="1"/>
</dbReference>
<keyword evidence="2" id="KW-0926">Vacuole</keyword>
<dbReference type="InterPro" id="IPR001683">
    <property type="entry name" value="PX_dom"/>
</dbReference>
<dbReference type="CDD" id="cd15858">
    <property type="entry name" value="SNARE_VAM7"/>
    <property type="match status" value="1"/>
</dbReference>
<evidence type="ECO:0000256" key="1">
    <source>
        <dbReference type="ARBA" id="ARBA00004116"/>
    </source>
</evidence>
<feature type="compositionally biased region" description="Gly residues" evidence="5">
    <location>
        <begin position="289"/>
        <end position="306"/>
    </location>
</feature>
<evidence type="ECO:0000256" key="2">
    <source>
        <dbReference type="ARBA" id="ARBA00022554"/>
    </source>
</evidence>
<evidence type="ECO:0000313" key="9">
    <source>
        <dbReference type="Proteomes" id="UP000305883"/>
    </source>
</evidence>
<evidence type="ECO:0000256" key="5">
    <source>
        <dbReference type="SAM" id="MobiDB-lite"/>
    </source>
</evidence>
<evidence type="ECO:0000256" key="4">
    <source>
        <dbReference type="ARBA" id="ARBA00054927"/>
    </source>
</evidence>
<dbReference type="SMART" id="SM00397">
    <property type="entry name" value="t_SNARE"/>
    <property type="match status" value="1"/>
</dbReference>
<reference evidence="8 9" key="1">
    <citation type="journal article" date="2019" name="Genome Biol. Evol.">
        <title>Genomic Plasticity Mediated by Transposable Elements in the Plant Pathogenic Fungus Colletotrichum higginsianum.</title>
        <authorList>
            <person name="Tsushima A."/>
            <person name="Gan P."/>
            <person name="Kumakura N."/>
            <person name="Narusaka M."/>
            <person name="Takano Y."/>
            <person name="Narusaka Y."/>
            <person name="Shirasu K."/>
        </authorList>
    </citation>
    <scope>NUCLEOTIDE SEQUENCE [LARGE SCALE GENOMIC DNA]</scope>
    <source>
        <strain evidence="8 9">MAFF305635-RFP</strain>
    </source>
</reference>
<dbReference type="GO" id="GO:0035091">
    <property type="term" value="F:phosphatidylinositol binding"/>
    <property type="evidence" value="ECO:0007669"/>
    <property type="project" value="InterPro"/>
</dbReference>
<dbReference type="SUPFAM" id="SSF64268">
    <property type="entry name" value="PX domain"/>
    <property type="match status" value="1"/>
</dbReference>
<dbReference type="AlphaFoldDB" id="A0A4T0W9S1"/>
<dbReference type="Proteomes" id="UP000305883">
    <property type="component" value="Unassembled WGS sequence"/>
</dbReference>
<comment type="caution">
    <text evidence="8">The sequence shown here is derived from an EMBL/GenBank/DDBJ whole genome shotgun (WGS) entry which is preliminary data.</text>
</comment>
<dbReference type="InterPro" id="IPR000727">
    <property type="entry name" value="T_SNARE_dom"/>
</dbReference>
<evidence type="ECO:0000259" key="6">
    <source>
        <dbReference type="PROSITE" id="PS50192"/>
    </source>
</evidence>
<evidence type="ECO:0000256" key="3">
    <source>
        <dbReference type="ARBA" id="ARBA00023054"/>
    </source>
</evidence>
<dbReference type="GO" id="GO:0000329">
    <property type="term" value="C:fungal-type vacuole membrane"/>
    <property type="evidence" value="ECO:0007669"/>
    <property type="project" value="UniProtKB-ARBA"/>
</dbReference>
<feature type="region of interest" description="Disordered" evidence="5">
    <location>
        <begin position="289"/>
        <end position="321"/>
    </location>
</feature>
<dbReference type="PANTHER" id="PTHR22775">
    <property type="entry name" value="SORTING NEXIN"/>
    <property type="match status" value="1"/>
</dbReference>
<organism evidence="8 9">
    <name type="scientific">Colletotrichum higginsianum</name>
    <dbReference type="NCBI Taxonomy" id="80884"/>
    <lineage>
        <taxon>Eukaryota</taxon>
        <taxon>Fungi</taxon>
        <taxon>Dikarya</taxon>
        <taxon>Ascomycota</taxon>
        <taxon>Pezizomycotina</taxon>
        <taxon>Sordariomycetes</taxon>
        <taxon>Hypocreomycetidae</taxon>
        <taxon>Glomerellales</taxon>
        <taxon>Glomerellaceae</taxon>
        <taxon>Colletotrichum</taxon>
        <taxon>Colletotrichum destructivum species complex</taxon>
    </lineage>
</organism>
<protein>
    <submittedName>
        <fullName evidence="8">Vacuolar morphogenesis protein 7-like protein</fullName>
    </submittedName>
</protein>
<comment type="function">
    <text evidence="4">Essential for proper morphogenesis of the vacuole. May exist as structural reinforcement on the surface of the vacuolar membrane and be required for maintenance against rupture by osmotic pressure.</text>
</comment>
<proteinExistence type="predicted"/>
<keyword evidence="3" id="KW-0175">Coiled coil</keyword>
<feature type="domain" description="T-SNARE coiled-coil homology" evidence="6">
    <location>
        <begin position="330"/>
        <end position="392"/>
    </location>
</feature>
<dbReference type="Gene3D" id="3.30.1520.10">
    <property type="entry name" value="Phox-like domain"/>
    <property type="match status" value="1"/>
</dbReference>
<accession>A0A4T0W9S1</accession>
<feature type="domain" description="PX" evidence="7">
    <location>
        <begin position="25"/>
        <end position="140"/>
    </location>
</feature>
<name>A0A4T0W9S1_9PEZI</name>
<evidence type="ECO:0000313" key="8">
    <source>
        <dbReference type="EMBL" id="TID02007.1"/>
    </source>
</evidence>
<dbReference type="PANTHER" id="PTHR22775:SF3">
    <property type="entry name" value="SORTING NEXIN-13"/>
    <property type="match status" value="1"/>
</dbReference>
<sequence length="392" mass="42343">MGDWWASGPNPFKNHLSSTAPCNGAPGRDLHPSTILSTGESKPYTLYNITLRLPLKSFVVQKRYSDFTALHQTLTSLVGSPPPKPLPAKSWFKSTVSSPELTEQRRQGLEAYLRAIAESPDRRWRDTTAWRAFLNLPSTGVGSTSNSAASAHGLITNGRAGAGDPTTWLDLHREMKTCLHDARNHLARRDGAVDANNTTAAAEAGAAAKRSLVKAGTLVSTLTDGLRAMQEGGRLGDGELRRRRDLLSSARVEREGLDKLSNSMAQGNIGGGSGGREGWASTGDKAALLGGGGNSRNGGARTGGRVLGAPLPENERTRELDNSGVVQLQRQMMSEQDEQVNTLAAIVRRQKEMGLRINDEVQEQTKMLDRLNEDADRVGGKMDVAKKRINKF</sequence>
<dbReference type="FunFam" id="1.20.5.110:FF:000058">
    <property type="entry name" value="VAM7p Vacuolar SNARE protein"/>
    <property type="match status" value="1"/>
</dbReference>
<dbReference type="Pfam" id="PF00787">
    <property type="entry name" value="PX"/>
    <property type="match status" value="1"/>
</dbReference>
<dbReference type="EMBL" id="MWPZ01000003">
    <property type="protein sequence ID" value="TID02007.1"/>
    <property type="molecule type" value="Genomic_DNA"/>
</dbReference>